<name>A0A6S7FHD8_PARCT</name>
<evidence type="ECO:0000313" key="8">
    <source>
        <dbReference type="Proteomes" id="UP001152795"/>
    </source>
</evidence>
<dbReference type="GO" id="GO:0009755">
    <property type="term" value="P:hormone-mediated signaling pathway"/>
    <property type="evidence" value="ECO:0007669"/>
    <property type="project" value="TreeGrafter"/>
</dbReference>
<keyword evidence="3" id="KW-0812">Transmembrane</keyword>
<comment type="subcellular location">
    <subcellularLocation>
        <location evidence="1">Membrane</location>
    </subcellularLocation>
</comment>
<accession>A0A6S7FHD8</accession>
<dbReference type="SUPFAM" id="SSF81321">
    <property type="entry name" value="Family A G protein-coupled receptor-like"/>
    <property type="match status" value="1"/>
</dbReference>
<evidence type="ECO:0000256" key="4">
    <source>
        <dbReference type="ARBA" id="ARBA00022737"/>
    </source>
</evidence>
<dbReference type="OrthoDB" id="5989528at2759"/>
<dbReference type="Gene3D" id="1.20.1070.10">
    <property type="entry name" value="Rhodopsin 7-helix transmembrane proteins"/>
    <property type="match status" value="1"/>
</dbReference>
<evidence type="ECO:0000256" key="5">
    <source>
        <dbReference type="ARBA" id="ARBA00022989"/>
    </source>
</evidence>
<keyword evidence="8" id="KW-1185">Reference proteome</keyword>
<gene>
    <name evidence="7" type="ORF">PACLA_8A031304</name>
</gene>
<dbReference type="PRINTS" id="PR00237">
    <property type="entry name" value="GPCRRHODOPSN"/>
</dbReference>
<dbReference type="Proteomes" id="UP001152795">
    <property type="component" value="Unassembled WGS sequence"/>
</dbReference>
<keyword evidence="2" id="KW-0433">Leucine-rich repeat</keyword>
<keyword evidence="5" id="KW-1133">Transmembrane helix</keyword>
<dbReference type="PROSITE" id="PS50262">
    <property type="entry name" value="G_PROTEIN_RECEP_F1_2"/>
    <property type="match status" value="1"/>
</dbReference>
<dbReference type="PRINTS" id="PR00373">
    <property type="entry name" value="GLYCHORMONER"/>
</dbReference>
<dbReference type="SMART" id="SM01381">
    <property type="entry name" value="7TM_GPCR_Srsx"/>
    <property type="match status" value="1"/>
</dbReference>
<dbReference type="InterPro" id="IPR002131">
    <property type="entry name" value="Gphrmn_rcpt_fam"/>
</dbReference>
<protein>
    <submittedName>
        <fullName evidence="7">Partial</fullName>
    </submittedName>
</protein>
<dbReference type="PROSITE" id="PS00237">
    <property type="entry name" value="G_PROTEIN_RECEP_F1_1"/>
    <property type="match status" value="1"/>
</dbReference>
<dbReference type="AlphaFoldDB" id="A0A6S7FHD8"/>
<dbReference type="InterPro" id="IPR017452">
    <property type="entry name" value="GPCR_Rhodpsn_7TM"/>
</dbReference>
<comment type="caution">
    <text evidence="7">The sequence shown here is derived from an EMBL/GenBank/DDBJ whole genome shotgun (WGS) entry which is preliminary data.</text>
</comment>
<organism evidence="7 8">
    <name type="scientific">Paramuricea clavata</name>
    <name type="common">Red gorgonian</name>
    <name type="synonym">Violescent sea-whip</name>
    <dbReference type="NCBI Taxonomy" id="317549"/>
    <lineage>
        <taxon>Eukaryota</taxon>
        <taxon>Metazoa</taxon>
        <taxon>Cnidaria</taxon>
        <taxon>Anthozoa</taxon>
        <taxon>Octocorallia</taxon>
        <taxon>Malacalcyonacea</taxon>
        <taxon>Plexauridae</taxon>
        <taxon>Paramuricea</taxon>
    </lineage>
</organism>
<evidence type="ECO:0000256" key="6">
    <source>
        <dbReference type="ARBA" id="ARBA00023136"/>
    </source>
</evidence>
<evidence type="ECO:0000256" key="1">
    <source>
        <dbReference type="ARBA" id="ARBA00004370"/>
    </source>
</evidence>
<dbReference type="PANTHER" id="PTHR24372:SF77">
    <property type="entry name" value="G-PROTEIN COUPLED RECEPTORS FAMILY 1 PROFILE DOMAIN-CONTAINING PROTEIN"/>
    <property type="match status" value="1"/>
</dbReference>
<proteinExistence type="predicted"/>
<reference evidence="7" key="1">
    <citation type="submission" date="2020-04" db="EMBL/GenBank/DDBJ databases">
        <authorList>
            <person name="Alioto T."/>
            <person name="Alioto T."/>
            <person name="Gomez Garrido J."/>
        </authorList>
    </citation>
    <scope>NUCLEOTIDE SEQUENCE</scope>
    <source>
        <strain evidence="7">A484AB</strain>
    </source>
</reference>
<evidence type="ECO:0000313" key="7">
    <source>
        <dbReference type="EMBL" id="CAB3978568.1"/>
    </source>
</evidence>
<dbReference type="Pfam" id="PF00001">
    <property type="entry name" value="7tm_1"/>
    <property type="match status" value="1"/>
</dbReference>
<dbReference type="GO" id="GO:0016500">
    <property type="term" value="F:protein-hormone receptor activity"/>
    <property type="evidence" value="ECO:0007669"/>
    <property type="project" value="InterPro"/>
</dbReference>
<dbReference type="GO" id="GO:0007189">
    <property type="term" value="P:adenylate cyclase-activating G protein-coupled receptor signaling pathway"/>
    <property type="evidence" value="ECO:0007669"/>
    <property type="project" value="TreeGrafter"/>
</dbReference>
<keyword evidence="6" id="KW-0472">Membrane</keyword>
<keyword evidence="4" id="KW-0677">Repeat</keyword>
<dbReference type="EMBL" id="CACRXK020000125">
    <property type="protein sequence ID" value="CAB3978568.1"/>
    <property type="molecule type" value="Genomic_DNA"/>
</dbReference>
<dbReference type="GO" id="GO:0008528">
    <property type="term" value="F:G protein-coupled peptide receptor activity"/>
    <property type="evidence" value="ECO:0007669"/>
    <property type="project" value="TreeGrafter"/>
</dbReference>
<evidence type="ECO:0000256" key="3">
    <source>
        <dbReference type="ARBA" id="ARBA00022692"/>
    </source>
</evidence>
<evidence type="ECO:0000256" key="2">
    <source>
        <dbReference type="ARBA" id="ARBA00022614"/>
    </source>
</evidence>
<dbReference type="GO" id="GO:0005886">
    <property type="term" value="C:plasma membrane"/>
    <property type="evidence" value="ECO:0007669"/>
    <property type="project" value="TreeGrafter"/>
</dbReference>
<sequence length="304" mass="34876">MCILIVLIFGGNIFSLLIRLLLTDSKRVQNLLICSLCISDLLMGVYLIGIMYKEMITRNEYYKHDWEWRRGPVCKSLGAISVISSEVSVFTLVFIAYDRFLYVVHGLEYKKLSYRTAVSLLVITWLASSVLAILPTLKEVAYFYENGMESFYGSDGICMPLQLGTHSTAWQYCIAIFGVINLIAALCLIFLYIRIFYSFYKTAQESTNVTDDHRTMAKRFAVIVLTDVCCWVPVALLLFLSLRSHSDNENLYAWFSICVIPINSAINPLLYTFGAPTFWNSVTKWFTKHFRSCRKGWFKINTDG</sequence>
<dbReference type="InterPro" id="IPR000276">
    <property type="entry name" value="GPCR_Rhodpsn"/>
</dbReference>
<dbReference type="PANTHER" id="PTHR24372">
    <property type="entry name" value="GLYCOPROTEIN HORMONE RECEPTOR"/>
    <property type="match status" value="1"/>
</dbReference>